<reference evidence="1" key="1">
    <citation type="submission" date="2016-10" db="EMBL/GenBank/DDBJ databases">
        <title>Sequence of Gallionella enrichment culture.</title>
        <authorList>
            <person name="Poehlein A."/>
            <person name="Muehling M."/>
            <person name="Daniel R."/>
        </authorList>
    </citation>
    <scope>NUCLEOTIDE SEQUENCE</scope>
</reference>
<accession>A0A1J5PHL9</accession>
<dbReference type="EMBL" id="MLJW01006022">
    <property type="protein sequence ID" value="OIQ67295.1"/>
    <property type="molecule type" value="Genomic_DNA"/>
</dbReference>
<protein>
    <submittedName>
        <fullName evidence="1">Uncharacterized protein</fullName>
    </submittedName>
</protein>
<sequence length="130" mass="14215">MHQQGGAHADGKTVHCGDQRFFACNQMTQEAEHRRVLALGRIGEKVLQVVSRGEAAAFSGEQHGLDCGIVGCAFERGIDRLVHRHGQGVFLFRAVEHDVQHAALQLGLDQTHRCLLKKMPGLRCLDPGAV</sequence>
<evidence type="ECO:0000313" key="1">
    <source>
        <dbReference type="EMBL" id="OIQ67295.1"/>
    </source>
</evidence>
<name>A0A1J5PHL9_9ZZZZ</name>
<gene>
    <name evidence="1" type="ORF">GALL_511260</name>
</gene>
<dbReference type="AlphaFoldDB" id="A0A1J5PHL9"/>
<comment type="caution">
    <text evidence="1">The sequence shown here is derived from an EMBL/GenBank/DDBJ whole genome shotgun (WGS) entry which is preliminary data.</text>
</comment>
<proteinExistence type="predicted"/>
<organism evidence="1">
    <name type="scientific">mine drainage metagenome</name>
    <dbReference type="NCBI Taxonomy" id="410659"/>
    <lineage>
        <taxon>unclassified sequences</taxon>
        <taxon>metagenomes</taxon>
        <taxon>ecological metagenomes</taxon>
    </lineage>
</organism>